<evidence type="ECO:0000256" key="6">
    <source>
        <dbReference type="SAM" id="Phobius"/>
    </source>
</evidence>
<evidence type="ECO:0000256" key="1">
    <source>
        <dbReference type="ARBA" id="ARBA00004651"/>
    </source>
</evidence>
<keyword evidence="9" id="KW-1185">Reference proteome</keyword>
<evidence type="ECO:0000313" key="9">
    <source>
        <dbReference type="Proteomes" id="UP000012019"/>
    </source>
</evidence>
<evidence type="ECO:0000313" key="8">
    <source>
        <dbReference type="EMBL" id="EMR12223.1"/>
    </source>
</evidence>
<name>M7NTY3_9GAMM</name>
<keyword evidence="3 6" id="KW-0812">Transmembrane</keyword>
<dbReference type="PANTHER" id="PTHR35007:SF1">
    <property type="entry name" value="PILUS ASSEMBLY PROTEIN"/>
    <property type="match status" value="1"/>
</dbReference>
<keyword evidence="2" id="KW-1003">Cell membrane</keyword>
<accession>M7NTY3</accession>
<feature type="domain" description="Type II secretion system protein GspF" evidence="7">
    <location>
        <begin position="134"/>
        <end position="260"/>
    </location>
</feature>
<dbReference type="EMBL" id="APHR01000065">
    <property type="protein sequence ID" value="EMR12223.1"/>
    <property type="molecule type" value="Genomic_DNA"/>
</dbReference>
<feature type="transmembrane region" description="Helical" evidence="6">
    <location>
        <begin position="78"/>
        <end position="95"/>
    </location>
</feature>
<dbReference type="Pfam" id="PF00482">
    <property type="entry name" value="T2SSF"/>
    <property type="match status" value="1"/>
</dbReference>
<dbReference type="AlphaFoldDB" id="M7NTY3"/>
<evidence type="ECO:0000256" key="3">
    <source>
        <dbReference type="ARBA" id="ARBA00022692"/>
    </source>
</evidence>
<feature type="transmembrane region" description="Helical" evidence="6">
    <location>
        <begin position="101"/>
        <end position="117"/>
    </location>
</feature>
<dbReference type="InterPro" id="IPR042094">
    <property type="entry name" value="T2SS_GspF_sf"/>
</dbReference>
<keyword evidence="5 6" id="KW-0472">Membrane</keyword>
<gene>
    <name evidence="8" type="ORF">MPL1_11408</name>
</gene>
<dbReference type="Proteomes" id="UP000012019">
    <property type="component" value="Unassembled WGS sequence"/>
</dbReference>
<dbReference type="eggNOG" id="COG4965">
    <property type="taxonomic scope" value="Bacteria"/>
</dbReference>
<feature type="transmembrane region" description="Helical" evidence="6">
    <location>
        <begin position="274"/>
        <end position="295"/>
    </location>
</feature>
<feature type="transmembrane region" description="Helical" evidence="6">
    <location>
        <begin position="6"/>
        <end position="24"/>
    </location>
</feature>
<dbReference type="RefSeq" id="WP_009727236.1">
    <property type="nucleotide sequence ID" value="NZ_APHR01000065.1"/>
</dbReference>
<reference evidence="8 9" key="1">
    <citation type="journal article" date="2013" name="Genome Announc.">
        <title>Draft Genome Sequence of Methylophaga lonarensis MPLT, a Haloalkaliphilic (Non-Methane-Utilizing) Methylotroph.</title>
        <authorList>
            <person name="Shetty S.A."/>
            <person name="Marathe N.P."/>
            <person name="Munot H."/>
            <person name="Antony C.P."/>
            <person name="Dhotre D.P."/>
            <person name="Murrell J.C."/>
            <person name="Shouche Y.S."/>
        </authorList>
    </citation>
    <scope>NUCLEOTIDE SEQUENCE [LARGE SCALE GENOMIC DNA]</scope>
    <source>
        <strain evidence="8 9">MPL</strain>
    </source>
</reference>
<dbReference type="Gene3D" id="1.20.81.30">
    <property type="entry name" value="Type II secretion system (T2SS), domain F"/>
    <property type="match status" value="1"/>
</dbReference>
<proteinExistence type="predicted"/>
<dbReference type="InterPro" id="IPR018076">
    <property type="entry name" value="T2SS_GspF_dom"/>
</dbReference>
<dbReference type="PATRIC" id="fig|1286106.3.peg.2282"/>
<dbReference type="GO" id="GO:0005886">
    <property type="term" value="C:plasma membrane"/>
    <property type="evidence" value="ECO:0007669"/>
    <property type="project" value="UniProtKB-SubCell"/>
</dbReference>
<comment type="caution">
    <text evidence="8">The sequence shown here is derived from an EMBL/GenBank/DDBJ whole genome shotgun (WGS) entry which is preliminary data.</text>
</comment>
<feature type="transmembrane region" description="Helical" evidence="6">
    <location>
        <begin position="243"/>
        <end position="262"/>
    </location>
</feature>
<evidence type="ECO:0000256" key="4">
    <source>
        <dbReference type="ARBA" id="ARBA00022989"/>
    </source>
</evidence>
<sequence>MIDAMHFLLVMAVLLLLIAGWIVLKSNSQELSEKTNRRFADTAGINIDGKKVKQKVNRVNPVEKLFWRAGVNLNQSQLVGLIGLVILLAFIAAIYQGIVLALLIALFAVLMMYLWLWQRARSRIKAILVQLPLFLDQVLRALSTGRSMESALALAVSETPNPLQEIFARVLRANRLGEDLGEAIQEAADLYRVQELYLVSLAVRVNRTYGSSVRDMLGNIVKMIHDREAARRELRTMTGETRVTAWVLGLLPVLMAVYIMLMNPSYMLGMWQDSSGQVLLIAALVFQSIGALALWRMIKSI</sequence>
<keyword evidence="4 6" id="KW-1133">Transmembrane helix</keyword>
<evidence type="ECO:0000256" key="2">
    <source>
        <dbReference type="ARBA" id="ARBA00022475"/>
    </source>
</evidence>
<dbReference type="STRING" id="1286106.MPL1_11408"/>
<evidence type="ECO:0000259" key="7">
    <source>
        <dbReference type="Pfam" id="PF00482"/>
    </source>
</evidence>
<protein>
    <submittedName>
        <fullName evidence="8">Type II secretion system protein</fullName>
    </submittedName>
</protein>
<dbReference type="PANTHER" id="PTHR35007">
    <property type="entry name" value="INTEGRAL MEMBRANE PROTEIN-RELATED"/>
    <property type="match status" value="1"/>
</dbReference>
<evidence type="ECO:0000256" key="5">
    <source>
        <dbReference type="ARBA" id="ARBA00023136"/>
    </source>
</evidence>
<organism evidence="8 9">
    <name type="scientific">Methylophaga lonarensis MPL</name>
    <dbReference type="NCBI Taxonomy" id="1286106"/>
    <lineage>
        <taxon>Bacteria</taxon>
        <taxon>Pseudomonadati</taxon>
        <taxon>Pseudomonadota</taxon>
        <taxon>Gammaproteobacteria</taxon>
        <taxon>Thiotrichales</taxon>
        <taxon>Piscirickettsiaceae</taxon>
        <taxon>Methylophaga</taxon>
    </lineage>
</organism>
<comment type="subcellular location">
    <subcellularLocation>
        <location evidence="1">Cell membrane</location>
        <topology evidence="1">Multi-pass membrane protein</topology>
    </subcellularLocation>
</comment>